<evidence type="ECO:0000256" key="11">
    <source>
        <dbReference type="ARBA" id="ARBA00022840"/>
    </source>
</evidence>
<dbReference type="InterPro" id="IPR036890">
    <property type="entry name" value="HATPase_C_sf"/>
</dbReference>
<dbReference type="Gene3D" id="3.30.450.20">
    <property type="entry name" value="PAS domain"/>
    <property type="match status" value="2"/>
</dbReference>
<dbReference type="SMART" id="SM00388">
    <property type="entry name" value="HisKA"/>
    <property type="match status" value="1"/>
</dbReference>
<evidence type="ECO:0000256" key="4">
    <source>
        <dbReference type="ARBA" id="ARBA00022475"/>
    </source>
</evidence>
<dbReference type="PANTHER" id="PTHR43065">
    <property type="entry name" value="SENSOR HISTIDINE KINASE"/>
    <property type="match status" value="1"/>
</dbReference>
<keyword evidence="9" id="KW-0547">Nucleotide-binding</keyword>
<dbReference type="RefSeq" id="WP_109839425.1">
    <property type="nucleotide sequence ID" value="NZ_QGKM01000078.1"/>
</dbReference>
<evidence type="ECO:0000256" key="8">
    <source>
        <dbReference type="ARBA" id="ARBA00022692"/>
    </source>
</evidence>
<dbReference type="GO" id="GO:0000155">
    <property type="term" value="F:phosphorelay sensor kinase activity"/>
    <property type="evidence" value="ECO:0007669"/>
    <property type="project" value="InterPro"/>
</dbReference>
<dbReference type="CDD" id="cd00082">
    <property type="entry name" value="HisKA"/>
    <property type="match status" value="1"/>
</dbReference>
<evidence type="ECO:0000256" key="6">
    <source>
        <dbReference type="ARBA" id="ARBA00022553"/>
    </source>
</evidence>
<keyword evidence="8 17" id="KW-0812">Transmembrane</keyword>
<dbReference type="InterPro" id="IPR003594">
    <property type="entry name" value="HATPase_dom"/>
</dbReference>
<keyword evidence="4" id="KW-1003">Cell membrane</keyword>
<dbReference type="InterPro" id="IPR029151">
    <property type="entry name" value="Sensor-like_sf"/>
</dbReference>
<evidence type="ECO:0000256" key="15">
    <source>
        <dbReference type="ARBA" id="ARBA00073143"/>
    </source>
</evidence>
<dbReference type="GO" id="GO:0005886">
    <property type="term" value="C:plasma membrane"/>
    <property type="evidence" value="ECO:0007669"/>
    <property type="project" value="UniProtKB-SubCell"/>
</dbReference>
<evidence type="ECO:0000256" key="17">
    <source>
        <dbReference type="SAM" id="Phobius"/>
    </source>
</evidence>
<evidence type="ECO:0000256" key="12">
    <source>
        <dbReference type="ARBA" id="ARBA00022989"/>
    </source>
</evidence>
<evidence type="ECO:0000256" key="7">
    <source>
        <dbReference type="ARBA" id="ARBA00022679"/>
    </source>
</evidence>
<keyword evidence="13" id="KW-0902">Two-component regulatory system</keyword>
<dbReference type="OrthoDB" id="9772100at2"/>
<organism evidence="19 20">
    <name type="scientific">Leucothrix pacifica</name>
    <dbReference type="NCBI Taxonomy" id="1247513"/>
    <lineage>
        <taxon>Bacteria</taxon>
        <taxon>Pseudomonadati</taxon>
        <taxon>Pseudomonadota</taxon>
        <taxon>Gammaproteobacteria</taxon>
        <taxon>Thiotrichales</taxon>
        <taxon>Thiotrichaceae</taxon>
        <taxon>Leucothrix</taxon>
    </lineage>
</organism>
<evidence type="ECO:0000256" key="2">
    <source>
        <dbReference type="ARBA" id="ARBA00004429"/>
    </source>
</evidence>
<feature type="domain" description="Histidine kinase" evidence="18">
    <location>
        <begin position="398"/>
        <end position="611"/>
    </location>
</feature>
<dbReference type="SUPFAM" id="SSF47384">
    <property type="entry name" value="Homodimeric domain of signal transducing histidine kinase"/>
    <property type="match status" value="1"/>
</dbReference>
<comment type="subcellular location">
    <subcellularLocation>
        <location evidence="2">Cell inner membrane</location>
        <topology evidence="2">Multi-pass membrane protein</topology>
    </subcellularLocation>
</comment>
<dbReference type="Pfam" id="PF00512">
    <property type="entry name" value="HisKA"/>
    <property type="match status" value="1"/>
</dbReference>
<keyword evidence="11" id="KW-0067">ATP-binding</keyword>
<keyword evidence="12 17" id="KW-1133">Transmembrane helix</keyword>
<evidence type="ECO:0000256" key="16">
    <source>
        <dbReference type="SAM" id="Coils"/>
    </source>
</evidence>
<dbReference type="Gene3D" id="3.30.565.10">
    <property type="entry name" value="Histidine kinase-like ATPase, C-terminal domain"/>
    <property type="match status" value="1"/>
</dbReference>
<reference evidence="19 20" key="1">
    <citation type="submission" date="2018-05" db="EMBL/GenBank/DDBJ databases">
        <title>Leucothrix arctica sp. nov., isolated from Arctic seawater.</title>
        <authorList>
            <person name="Choi A."/>
            <person name="Baek K."/>
        </authorList>
    </citation>
    <scope>NUCLEOTIDE SEQUENCE [LARGE SCALE GENOMIC DNA]</scope>
    <source>
        <strain evidence="19 20">JCM 18388</strain>
    </source>
</reference>
<keyword evidence="14 17" id="KW-0472">Membrane</keyword>
<dbReference type="InterPro" id="IPR017055">
    <property type="entry name" value="Sig_transdc_His_kinase_DctB"/>
</dbReference>
<dbReference type="AlphaFoldDB" id="A0A317C342"/>
<gene>
    <name evidence="19" type="ORF">DKW60_19910</name>
</gene>
<accession>A0A317C342</accession>
<dbReference type="SUPFAM" id="SSF103190">
    <property type="entry name" value="Sensory domain-like"/>
    <property type="match status" value="1"/>
</dbReference>
<protein>
    <recommendedName>
        <fullName evidence="15">C4-dicarboxylate transport sensor protein DctB</fullName>
        <ecNumber evidence="3">2.7.13.3</ecNumber>
    </recommendedName>
</protein>
<dbReference type="EC" id="2.7.13.3" evidence="3"/>
<feature type="transmembrane region" description="Helical" evidence="17">
    <location>
        <begin position="12"/>
        <end position="34"/>
    </location>
</feature>
<comment type="catalytic activity">
    <reaction evidence="1">
        <text>ATP + protein L-histidine = ADP + protein N-phospho-L-histidine.</text>
        <dbReference type="EC" id="2.7.13.3"/>
    </reaction>
</comment>
<dbReference type="GO" id="GO:0005524">
    <property type="term" value="F:ATP binding"/>
    <property type="evidence" value="ECO:0007669"/>
    <property type="project" value="UniProtKB-KW"/>
</dbReference>
<evidence type="ECO:0000259" key="18">
    <source>
        <dbReference type="PROSITE" id="PS50109"/>
    </source>
</evidence>
<sequence length="623" mass="69182">MNRLTQLKPHQVTKALIIFGLMISALVLWQTAYWTKQVASDEIRNRSSNTLKLVVSNLNAELQRFRALPELISADKRLIPVLNNTADAQQLRALNLELARINRVSGASDVYLMKPDGWTVAASNWDKNPTFIDRNFSFRPYFKIALQGELGTYFALGTTSGERGYFFAYPVVQANKVQGVVVVKITVEGLENKWRQAKDKIMVLDSHGIVFLASNTDWHLKLVNDLTDKEMAGIVDSRRYGDHKFEKLPIESASWDDEVLRELQLADDAGQMQRYFVEQENMPAEGWRVMLLVGADEITGRVNAALAVAALMLASLLLAIANIVQRRRRLAERMAMKDATSRELERRVEERTLALSETNEKLRNEVREREHAESELRDTQAGLVQATKLAALGQMSAGVSHELNQPLAAIRSYADNAKTFIERGNTATASENLQSIGELADRMDRIIKNLRTYARDESISMRPVSIILPLNESLSLLANRISDDGVEVNLSIPDESPVVMAGDVRLQQVFVNILSNALDSMRSVSVKMLDISVTEQADKVYVSIADSGSGVPEALREHVFDPFYSTKSVGEGMGLGLSITYGIVDQFGGKIEIDNRPQGGAIFTVILKKADLSATQALSAGTR</sequence>
<keyword evidence="20" id="KW-1185">Reference proteome</keyword>
<evidence type="ECO:0000256" key="3">
    <source>
        <dbReference type="ARBA" id="ARBA00012438"/>
    </source>
</evidence>
<dbReference type="EMBL" id="QGKM01000078">
    <property type="protein sequence ID" value="PWQ92707.1"/>
    <property type="molecule type" value="Genomic_DNA"/>
</dbReference>
<proteinExistence type="predicted"/>
<dbReference type="SUPFAM" id="SSF55874">
    <property type="entry name" value="ATPase domain of HSP90 chaperone/DNA topoisomerase II/histidine kinase"/>
    <property type="match status" value="1"/>
</dbReference>
<dbReference type="Pfam" id="PF02743">
    <property type="entry name" value="dCache_1"/>
    <property type="match status" value="1"/>
</dbReference>
<dbReference type="Pfam" id="PF02518">
    <property type="entry name" value="HATPase_c"/>
    <property type="match status" value="1"/>
</dbReference>
<dbReference type="Gene3D" id="1.10.287.130">
    <property type="match status" value="1"/>
</dbReference>
<evidence type="ECO:0000256" key="5">
    <source>
        <dbReference type="ARBA" id="ARBA00022519"/>
    </source>
</evidence>
<name>A0A317C342_9GAMM</name>
<keyword evidence="5" id="KW-0997">Cell inner membrane</keyword>
<dbReference type="InterPro" id="IPR004358">
    <property type="entry name" value="Sig_transdc_His_kin-like_C"/>
</dbReference>
<dbReference type="InterPro" id="IPR033479">
    <property type="entry name" value="dCache_1"/>
</dbReference>
<keyword evidence="6" id="KW-0597">Phosphoprotein</keyword>
<dbReference type="Proteomes" id="UP000245539">
    <property type="component" value="Unassembled WGS sequence"/>
</dbReference>
<evidence type="ECO:0000256" key="10">
    <source>
        <dbReference type="ARBA" id="ARBA00022777"/>
    </source>
</evidence>
<feature type="coiled-coil region" evidence="16">
    <location>
        <begin position="341"/>
        <end position="379"/>
    </location>
</feature>
<keyword evidence="10 19" id="KW-0418">Kinase</keyword>
<dbReference type="PANTHER" id="PTHR43065:SF46">
    <property type="entry name" value="C4-DICARBOXYLATE TRANSPORT SENSOR PROTEIN DCTB"/>
    <property type="match status" value="1"/>
</dbReference>
<keyword evidence="16" id="KW-0175">Coiled coil</keyword>
<evidence type="ECO:0000256" key="1">
    <source>
        <dbReference type="ARBA" id="ARBA00000085"/>
    </source>
</evidence>
<dbReference type="PIRSF" id="PIRSF036431">
    <property type="entry name" value="STHK_DctB"/>
    <property type="match status" value="1"/>
</dbReference>
<feature type="transmembrane region" description="Helical" evidence="17">
    <location>
        <begin position="304"/>
        <end position="324"/>
    </location>
</feature>
<dbReference type="SMART" id="SM00387">
    <property type="entry name" value="HATPase_c"/>
    <property type="match status" value="1"/>
</dbReference>
<evidence type="ECO:0000313" key="20">
    <source>
        <dbReference type="Proteomes" id="UP000245539"/>
    </source>
</evidence>
<dbReference type="InterPro" id="IPR036097">
    <property type="entry name" value="HisK_dim/P_sf"/>
</dbReference>
<dbReference type="FunFam" id="1.10.287.130:FF:000049">
    <property type="entry name" value="C4-dicarboxylate transport sensor protein DctB"/>
    <property type="match status" value="1"/>
</dbReference>
<dbReference type="InterPro" id="IPR003661">
    <property type="entry name" value="HisK_dim/P_dom"/>
</dbReference>
<evidence type="ECO:0000256" key="9">
    <source>
        <dbReference type="ARBA" id="ARBA00022741"/>
    </source>
</evidence>
<dbReference type="PRINTS" id="PR00344">
    <property type="entry name" value="BCTRLSENSOR"/>
</dbReference>
<dbReference type="InterPro" id="IPR005467">
    <property type="entry name" value="His_kinase_dom"/>
</dbReference>
<keyword evidence="7" id="KW-0808">Transferase</keyword>
<evidence type="ECO:0000256" key="13">
    <source>
        <dbReference type="ARBA" id="ARBA00023012"/>
    </source>
</evidence>
<dbReference type="PROSITE" id="PS50109">
    <property type="entry name" value="HIS_KIN"/>
    <property type="match status" value="1"/>
</dbReference>
<evidence type="ECO:0000313" key="19">
    <source>
        <dbReference type="EMBL" id="PWQ92707.1"/>
    </source>
</evidence>
<comment type="caution">
    <text evidence="19">The sequence shown here is derived from an EMBL/GenBank/DDBJ whole genome shotgun (WGS) entry which is preliminary data.</text>
</comment>
<evidence type="ECO:0000256" key="14">
    <source>
        <dbReference type="ARBA" id="ARBA00023136"/>
    </source>
</evidence>
<dbReference type="FunFam" id="3.30.450.20:FF:000127">
    <property type="entry name" value="C4-dicarboxylate transport sensor protein"/>
    <property type="match status" value="1"/>
</dbReference>
<dbReference type="Gene3D" id="6.10.250.3020">
    <property type="match status" value="1"/>
</dbReference>